<dbReference type="PANTHER" id="PTHR11895">
    <property type="entry name" value="TRANSAMIDASE"/>
    <property type="match status" value="1"/>
</dbReference>
<dbReference type="GO" id="GO:0003824">
    <property type="term" value="F:catalytic activity"/>
    <property type="evidence" value="ECO:0007669"/>
    <property type="project" value="InterPro"/>
</dbReference>
<dbReference type="Proteomes" id="UP000624041">
    <property type="component" value="Unassembled WGS sequence"/>
</dbReference>
<gene>
    <name evidence="3" type="primary">gatA</name>
    <name evidence="3" type="ORF">GCM10007971_11410</name>
</gene>
<dbReference type="InterPro" id="IPR023631">
    <property type="entry name" value="Amidase_dom"/>
</dbReference>
<evidence type="ECO:0000313" key="4">
    <source>
        <dbReference type="Proteomes" id="UP000624041"/>
    </source>
</evidence>
<comment type="similarity">
    <text evidence="1">Belongs to the amidase family.</text>
</comment>
<evidence type="ECO:0000259" key="2">
    <source>
        <dbReference type="Pfam" id="PF01425"/>
    </source>
</evidence>
<dbReference type="InterPro" id="IPR036928">
    <property type="entry name" value="AS_sf"/>
</dbReference>
<dbReference type="EMBL" id="BMOS01000006">
    <property type="protein sequence ID" value="GGN54125.1"/>
    <property type="molecule type" value="Genomic_DNA"/>
</dbReference>
<proteinExistence type="inferred from homology"/>
<sequence>MNDLYYMSAKDLGMLLKERKLSPVELTKIMLDRIDQLDDTLRTYITPLHETALKQAREAENKIMKGEYLGPLHGIPVGIKDNQYTMGIRTTDGSKLFVNFYPSETATVVSKLVLAGIVMLGKQNLHELAAGSTGTNPYFGTTRNPWNIEYMPGGSSGGGAASLAAGLATLATGSDTFGSIRVPAAMCGVYGLKPTHGLVSAHRVFPTAWSLDTIGPIARSVGDLALMLQVMAGYDPHDPASLRVPVPNYSEDLNKNIKGLTIGVPTHYMENLDEDVDKLFHQAVSTLKSLGVEIKEVVIPELEMATFAGYATVGGEAAAFHHQWLKTHAEDYSPDIRSFFLAGSLIEARQYIQAQQARRRIVQAFERAFGEVDMLLGPTIPIMTPKFKENWVKQNLDVVKRIMPYTVPINLTGVPALAVPIGLDRYGLPVGMQFIGSHLTEKQLLQIGHNWEQVNPLQIKITDD</sequence>
<reference evidence="3" key="1">
    <citation type="journal article" date="2014" name="Int. J. Syst. Evol. Microbiol.">
        <title>Complete genome sequence of Corynebacterium casei LMG S-19264T (=DSM 44701T), isolated from a smear-ripened cheese.</title>
        <authorList>
            <consortium name="US DOE Joint Genome Institute (JGI-PGF)"/>
            <person name="Walter F."/>
            <person name="Albersmeier A."/>
            <person name="Kalinowski J."/>
            <person name="Ruckert C."/>
        </authorList>
    </citation>
    <scope>NUCLEOTIDE SEQUENCE</scope>
    <source>
        <strain evidence="3">JCM 17251</strain>
    </source>
</reference>
<protein>
    <submittedName>
        <fullName evidence="3">Glutamyl-tRNA(Gln) amidotransferase subunit A</fullName>
    </submittedName>
</protein>
<keyword evidence="4" id="KW-1185">Reference proteome</keyword>
<dbReference type="AlphaFoldDB" id="A0A917XVE4"/>
<organism evidence="3 4">
    <name type="scientific">Oceanobacillus indicireducens</name>
    <dbReference type="NCBI Taxonomy" id="1004261"/>
    <lineage>
        <taxon>Bacteria</taxon>
        <taxon>Bacillati</taxon>
        <taxon>Bacillota</taxon>
        <taxon>Bacilli</taxon>
        <taxon>Bacillales</taxon>
        <taxon>Bacillaceae</taxon>
        <taxon>Oceanobacillus</taxon>
    </lineage>
</organism>
<dbReference type="PANTHER" id="PTHR11895:SF7">
    <property type="entry name" value="GLUTAMYL-TRNA(GLN) AMIDOTRANSFERASE SUBUNIT A, MITOCHONDRIAL"/>
    <property type="match status" value="1"/>
</dbReference>
<dbReference type="SUPFAM" id="SSF75304">
    <property type="entry name" value="Amidase signature (AS) enzymes"/>
    <property type="match status" value="1"/>
</dbReference>
<name>A0A917XVE4_9BACI</name>
<evidence type="ECO:0000256" key="1">
    <source>
        <dbReference type="ARBA" id="ARBA00009199"/>
    </source>
</evidence>
<feature type="domain" description="Amidase" evidence="2">
    <location>
        <begin position="25"/>
        <end position="445"/>
    </location>
</feature>
<reference evidence="3" key="2">
    <citation type="submission" date="2020-09" db="EMBL/GenBank/DDBJ databases">
        <authorList>
            <person name="Sun Q."/>
            <person name="Ohkuma M."/>
        </authorList>
    </citation>
    <scope>NUCLEOTIDE SEQUENCE</scope>
    <source>
        <strain evidence="3">JCM 17251</strain>
    </source>
</reference>
<dbReference type="Pfam" id="PF01425">
    <property type="entry name" value="Amidase"/>
    <property type="match status" value="1"/>
</dbReference>
<accession>A0A917XVE4</accession>
<comment type="caution">
    <text evidence="3">The sequence shown here is derived from an EMBL/GenBank/DDBJ whole genome shotgun (WGS) entry which is preliminary data.</text>
</comment>
<dbReference type="RefSeq" id="WP_188856388.1">
    <property type="nucleotide sequence ID" value="NZ_BMOS01000006.1"/>
</dbReference>
<evidence type="ECO:0000313" key="3">
    <source>
        <dbReference type="EMBL" id="GGN54125.1"/>
    </source>
</evidence>
<dbReference type="Gene3D" id="3.90.1300.10">
    <property type="entry name" value="Amidase signature (AS) domain"/>
    <property type="match status" value="1"/>
</dbReference>
<dbReference type="InterPro" id="IPR000120">
    <property type="entry name" value="Amidase"/>
</dbReference>